<keyword evidence="3" id="KW-0805">Transcription regulation</keyword>
<sequence>MVDASSPADARAALADADAEDAADSAATADARGGSPSAAAAGSLAAVAAAAAAAAASAAADAAEDGFADDDTVPSEPSDRGDFEDASSEFQATPAPADMPSSSNADDLSQIRYGTRGALQHALDDDPALDAAAMAAAAAAAAVTAAAAVANEDAATSVANDDDDLNAEALPGLAADDDETKGARELMHAAKLDARRARDLTENSFEKLHELKMEELQLEEKLIRAGSHPEYLQQLAEIESRKDQRLRETSDRLRLATRVCGATFDAGVKLGAKRDLRWSMFDQCIHDRFQLLAEFEQSSMRSPPVPSFKTHPVTLFKRKRHLMEDFSSGNSRPETDRGIPDWVRELVLKRRKAGYTRFYVPPTCVGLDDNEINDDIAFLRMVPEEPQPMQAHHAHRPQYMLTTSYRGRS</sequence>
<feature type="region of interest" description="Disordered" evidence="6">
    <location>
        <begin position="388"/>
        <end position="409"/>
    </location>
</feature>
<evidence type="ECO:0000313" key="8">
    <source>
        <dbReference type="Proteomes" id="UP001527925"/>
    </source>
</evidence>
<keyword evidence="2" id="KW-0678">Repressor</keyword>
<dbReference type="EMBL" id="JADGIZ020000004">
    <property type="protein sequence ID" value="KAL2919077.1"/>
    <property type="molecule type" value="Genomic_DNA"/>
</dbReference>
<reference evidence="7 8" key="1">
    <citation type="submission" date="2023-09" db="EMBL/GenBank/DDBJ databases">
        <title>Pangenome analysis of Batrachochytrium dendrobatidis and related Chytrids.</title>
        <authorList>
            <person name="Yacoub M.N."/>
            <person name="Stajich J.E."/>
            <person name="James T.Y."/>
        </authorList>
    </citation>
    <scope>NUCLEOTIDE SEQUENCE [LARGE SCALE GENOMIC DNA]</scope>
    <source>
        <strain evidence="7 8">JEL0888</strain>
    </source>
</reference>
<gene>
    <name evidence="7" type="ORF">HK105_201347</name>
</gene>
<accession>A0ABR4NHU2</accession>
<feature type="compositionally biased region" description="Low complexity" evidence="6">
    <location>
        <begin position="24"/>
        <end position="38"/>
    </location>
</feature>
<dbReference type="Pfam" id="PF08598">
    <property type="entry name" value="Sds3"/>
    <property type="match status" value="1"/>
</dbReference>
<protein>
    <submittedName>
        <fullName evidence="7">Uncharacterized protein</fullName>
    </submittedName>
</protein>
<keyword evidence="5" id="KW-0539">Nucleus</keyword>
<feature type="region of interest" description="Disordered" evidence="6">
    <location>
        <begin position="1"/>
        <end position="38"/>
    </location>
</feature>
<dbReference type="InterPro" id="IPR013907">
    <property type="entry name" value="Sds3"/>
</dbReference>
<feature type="compositionally biased region" description="Acidic residues" evidence="6">
    <location>
        <begin position="62"/>
        <end position="73"/>
    </location>
</feature>
<dbReference type="SMART" id="SM01401">
    <property type="entry name" value="Sds3"/>
    <property type="match status" value="1"/>
</dbReference>
<dbReference type="Proteomes" id="UP001527925">
    <property type="component" value="Unassembled WGS sequence"/>
</dbReference>
<keyword evidence="8" id="KW-1185">Reference proteome</keyword>
<proteinExistence type="predicted"/>
<organism evidence="7 8">
    <name type="scientific">Polyrhizophydium stewartii</name>
    <dbReference type="NCBI Taxonomy" id="2732419"/>
    <lineage>
        <taxon>Eukaryota</taxon>
        <taxon>Fungi</taxon>
        <taxon>Fungi incertae sedis</taxon>
        <taxon>Chytridiomycota</taxon>
        <taxon>Chytridiomycota incertae sedis</taxon>
        <taxon>Chytridiomycetes</taxon>
        <taxon>Rhizophydiales</taxon>
        <taxon>Rhizophydiales incertae sedis</taxon>
        <taxon>Polyrhizophydium</taxon>
    </lineage>
</organism>
<feature type="compositionally biased region" description="Low complexity" evidence="6">
    <location>
        <begin position="1"/>
        <end position="16"/>
    </location>
</feature>
<comment type="subcellular location">
    <subcellularLocation>
        <location evidence="1">Nucleus</location>
    </subcellularLocation>
</comment>
<evidence type="ECO:0000256" key="3">
    <source>
        <dbReference type="ARBA" id="ARBA00023015"/>
    </source>
</evidence>
<comment type="caution">
    <text evidence="7">The sequence shown here is derived from an EMBL/GenBank/DDBJ whole genome shotgun (WGS) entry which is preliminary data.</text>
</comment>
<evidence type="ECO:0000256" key="4">
    <source>
        <dbReference type="ARBA" id="ARBA00023163"/>
    </source>
</evidence>
<name>A0ABR4NHU2_9FUNG</name>
<evidence type="ECO:0000256" key="2">
    <source>
        <dbReference type="ARBA" id="ARBA00022491"/>
    </source>
</evidence>
<evidence type="ECO:0000313" key="7">
    <source>
        <dbReference type="EMBL" id="KAL2919077.1"/>
    </source>
</evidence>
<keyword evidence="4" id="KW-0804">Transcription</keyword>
<feature type="compositionally biased region" description="Polar residues" evidence="6">
    <location>
        <begin position="400"/>
        <end position="409"/>
    </location>
</feature>
<evidence type="ECO:0000256" key="5">
    <source>
        <dbReference type="ARBA" id="ARBA00023242"/>
    </source>
</evidence>
<feature type="region of interest" description="Disordered" evidence="6">
    <location>
        <begin position="60"/>
        <end position="108"/>
    </location>
</feature>
<evidence type="ECO:0000256" key="1">
    <source>
        <dbReference type="ARBA" id="ARBA00004123"/>
    </source>
</evidence>
<evidence type="ECO:0000256" key="6">
    <source>
        <dbReference type="SAM" id="MobiDB-lite"/>
    </source>
</evidence>